<dbReference type="Proteomes" id="UP000036681">
    <property type="component" value="Unplaced"/>
</dbReference>
<evidence type="ECO:0000313" key="3">
    <source>
        <dbReference type="Proteomes" id="UP000036681"/>
    </source>
</evidence>
<reference evidence="4" key="1">
    <citation type="submission" date="2017-02" db="UniProtKB">
        <authorList>
            <consortium name="WormBaseParasite"/>
        </authorList>
    </citation>
    <scope>IDENTIFICATION</scope>
</reference>
<feature type="coiled-coil region" evidence="1">
    <location>
        <begin position="330"/>
        <end position="364"/>
    </location>
</feature>
<dbReference type="Gene3D" id="1.10.1420.10">
    <property type="match status" value="2"/>
</dbReference>
<accession>A0A0M3IPU0</accession>
<evidence type="ECO:0000313" key="4">
    <source>
        <dbReference type="WBParaSite" id="ALUE_0002076801-mRNA-1"/>
    </source>
</evidence>
<dbReference type="GO" id="GO:0032301">
    <property type="term" value="C:MutSalpha complex"/>
    <property type="evidence" value="ECO:0007669"/>
    <property type="project" value="TreeGrafter"/>
</dbReference>
<name>A0A0M3IPU0_ASCLU</name>
<dbReference type="GO" id="GO:0006312">
    <property type="term" value="P:mitotic recombination"/>
    <property type="evidence" value="ECO:0007669"/>
    <property type="project" value="TreeGrafter"/>
</dbReference>
<dbReference type="PANTHER" id="PTHR11361">
    <property type="entry name" value="DNA MISMATCH REPAIR PROTEIN MUTS FAMILY MEMBER"/>
    <property type="match status" value="1"/>
</dbReference>
<dbReference type="PANTHER" id="PTHR11361:SF35">
    <property type="entry name" value="DNA MISMATCH REPAIR PROTEIN MSH2"/>
    <property type="match status" value="1"/>
</dbReference>
<keyword evidence="1" id="KW-0175">Coiled coil</keyword>
<keyword evidence="3" id="KW-1185">Reference proteome</keyword>
<dbReference type="GO" id="GO:0006298">
    <property type="term" value="P:mismatch repair"/>
    <property type="evidence" value="ECO:0007669"/>
    <property type="project" value="InterPro"/>
</dbReference>
<dbReference type="AlphaFoldDB" id="A0A0M3IPU0"/>
<dbReference type="SUPFAM" id="SSF48334">
    <property type="entry name" value="DNA repair protein MutS, domain III"/>
    <property type="match status" value="1"/>
</dbReference>
<feature type="domain" description="DNA mismatch repair protein MutS core" evidence="2">
    <location>
        <begin position="130"/>
        <end position="377"/>
    </location>
</feature>
<dbReference type="InterPro" id="IPR045076">
    <property type="entry name" value="MutS"/>
</dbReference>
<dbReference type="GO" id="GO:0030983">
    <property type="term" value="F:mismatched DNA binding"/>
    <property type="evidence" value="ECO:0007669"/>
    <property type="project" value="InterPro"/>
</dbReference>
<protein>
    <submittedName>
        <fullName evidence="4">MUTSd domain-containing protein</fullName>
    </submittedName>
</protein>
<sequence length="378" mass="43768">MVPRECIILPSSSKSFEDSSHMGKRMNSLETALKRADITFTEFNDLNSIDTKIVEKLLNIKYKGMHISEQQRKCLGALALHLHIVDDMQMYEDHFQLLDYKSAGYMYLDMAAVKALELFSLSYDEDTAIGQSGTLFDLVNKCRTHQGQRLLRDWMRRPLFDLRRINERLDVVEALCEMGACRDVLYEDLLRRVPDVASISRKLLHKKATLQVEKYLIRSKLEPIRLALLQFDKFAALIETTVDVTYFEENGIYRIRPSIDDRLLETFESMQNIEQQCQKEFTKISGNFTESAKLDSNPQYGFFFRVTLKAEKSIRQAGLKILETTKGSGVRFTSKALEALNNEYKELQKQYDSSQSELIKMVIETCGAFVFLFLFLSR</sequence>
<dbReference type="Pfam" id="PF05192">
    <property type="entry name" value="MutS_III"/>
    <property type="match status" value="1"/>
</dbReference>
<dbReference type="InterPro" id="IPR007861">
    <property type="entry name" value="DNA_mismatch_repair_MutS_clamp"/>
</dbReference>
<dbReference type="WBParaSite" id="ALUE_0002076801-mRNA-1">
    <property type="protein sequence ID" value="ALUE_0002076801-mRNA-1"/>
    <property type="gene ID" value="ALUE_0002076801"/>
</dbReference>
<evidence type="ECO:0000259" key="2">
    <source>
        <dbReference type="SMART" id="SM00533"/>
    </source>
</evidence>
<dbReference type="InterPro" id="IPR036187">
    <property type="entry name" value="DNA_mismatch_repair_MutS_sf"/>
</dbReference>
<dbReference type="SMART" id="SM00533">
    <property type="entry name" value="MUTSd"/>
    <property type="match status" value="1"/>
</dbReference>
<dbReference type="GO" id="GO:0140664">
    <property type="term" value="F:ATP-dependent DNA damage sensor activity"/>
    <property type="evidence" value="ECO:0007669"/>
    <property type="project" value="InterPro"/>
</dbReference>
<dbReference type="Pfam" id="PF05190">
    <property type="entry name" value="MutS_IV"/>
    <property type="match status" value="1"/>
</dbReference>
<organism evidence="3 4">
    <name type="scientific">Ascaris lumbricoides</name>
    <name type="common">Giant roundworm</name>
    <dbReference type="NCBI Taxonomy" id="6252"/>
    <lineage>
        <taxon>Eukaryota</taxon>
        <taxon>Metazoa</taxon>
        <taxon>Ecdysozoa</taxon>
        <taxon>Nematoda</taxon>
        <taxon>Chromadorea</taxon>
        <taxon>Rhabditida</taxon>
        <taxon>Spirurina</taxon>
        <taxon>Ascaridomorpha</taxon>
        <taxon>Ascaridoidea</taxon>
        <taxon>Ascarididae</taxon>
        <taxon>Ascaris</taxon>
    </lineage>
</organism>
<dbReference type="GO" id="GO:0005524">
    <property type="term" value="F:ATP binding"/>
    <property type="evidence" value="ECO:0007669"/>
    <property type="project" value="InterPro"/>
</dbReference>
<dbReference type="InterPro" id="IPR007696">
    <property type="entry name" value="DNA_mismatch_repair_MutS_core"/>
</dbReference>
<evidence type="ECO:0000256" key="1">
    <source>
        <dbReference type="SAM" id="Coils"/>
    </source>
</evidence>
<proteinExistence type="predicted"/>